<dbReference type="RefSeq" id="XP_047765097.1">
    <property type="nucleotide sequence ID" value="XM_047910297.1"/>
</dbReference>
<evidence type="ECO:0000313" key="2">
    <source>
        <dbReference type="Proteomes" id="UP000756132"/>
    </source>
</evidence>
<sequence length="201" mass="22926">MDTPQDSNHMAQEAHSLSATHRVLHTAELLEMILLNVFERGIEPHEINKSISTVLHIQRVNSFFRHTVQGSSKLKRALNKLELYSFPKKATTIHAMLYNDPWARFVLNRRVPFAGLNNLEADRRSPHCQRHALDAMFDSNHLAFLVEDKGSWRDMQVFVQTAPDEGDGMMCERWGAGRYDDRAGGAEAWPSVPRHTPGKEV</sequence>
<reference evidence="1" key="1">
    <citation type="submission" date="2021-12" db="EMBL/GenBank/DDBJ databases">
        <authorList>
            <person name="Zaccaron A."/>
            <person name="Stergiopoulos I."/>
        </authorList>
    </citation>
    <scope>NUCLEOTIDE SEQUENCE</scope>
    <source>
        <strain evidence="1">Race5_Kim</strain>
    </source>
</reference>
<organism evidence="1 2">
    <name type="scientific">Passalora fulva</name>
    <name type="common">Tomato leaf mold</name>
    <name type="synonym">Cladosporium fulvum</name>
    <dbReference type="NCBI Taxonomy" id="5499"/>
    <lineage>
        <taxon>Eukaryota</taxon>
        <taxon>Fungi</taxon>
        <taxon>Dikarya</taxon>
        <taxon>Ascomycota</taxon>
        <taxon>Pezizomycotina</taxon>
        <taxon>Dothideomycetes</taxon>
        <taxon>Dothideomycetidae</taxon>
        <taxon>Mycosphaerellales</taxon>
        <taxon>Mycosphaerellaceae</taxon>
        <taxon>Fulvia</taxon>
    </lineage>
</organism>
<gene>
    <name evidence="1" type="ORF">CLAFUR5_11149</name>
</gene>
<dbReference type="OrthoDB" id="3856067at2759"/>
<keyword evidence="2" id="KW-1185">Reference proteome</keyword>
<dbReference type="KEGG" id="ffu:CLAFUR5_11149"/>
<reference evidence="1" key="2">
    <citation type="journal article" date="2022" name="Microb. Genom.">
        <title>A chromosome-scale genome assembly of the tomato pathogen Cladosporium fulvum reveals a compartmentalized genome architecture and the presence of a dispensable chromosome.</title>
        <authorList>
            <person name="Zaccaron A.Z."/>
            <person name="Chen L.H."/>
            <person name="Samaras A."/>
            <person name="Stergiopoulos I."/>
        </authorList>
    </citation>
    <scope>NUCLEOTIDE SEQUENCE</scope>
    <source>
        <strain evidence="1">Race5_Kim</strain>
    </source>
</reference>
<protein>
    <submittedName>
        <fullName evidence="1">Uncharacterized protein</fullName>
    </submittedName>
</protein>
<dbReference type="EMBL" id="CP090170">
    <property type="protein sequence ID" value="UJO20731.1"/>
    <property type="molecule type" value="Genomic_DNA"/>
</dbReference>
<dbReference type="GeneID" id="71991027"/>
<proteinExistence type="predicted"/>
<evidence type="ECO:0000313" key="1">
    <source>
        <dbReference type="EMBL" id="UJO20731.1"/>
    </source>
</evidence>
<accession>A0A9Q8PE25</accession>
<name>A0A9Q8PE25_PASFU</name>
<dbReference type="AlphaFoldDB" id="A0A9Q8PE25"/>
<dbReference type="Proteomes" id="UP000756132">
    <property type="component" value="Chromosome 8"/>
</dbReference>